<feature type="transmembrane region" description="Helical" evidence="6">
    <location>
        <begin position="436"/>
        <end position="456"/>
    </location>
</feature>
<feature type="transmembrane region" description="Helical" evidence="6">
    <location>
        <begin position="462"/>
        <end position="480"/>
    </location>
</feature>
<organism evidence="7 8">
    <name type="scientific">Frondihabitans cladoniiphilus</name>
    <dbReference type="NCBI Taxonomy" id="715785"/>
    <lineage>
        <taxon>Bacteria</taxon>
        <taxon>Bacillati</taxon>
        <taxon>Actinomycetota</taxon>
        <taxon>Actinomycetes</taxon>
        <taxon>Micrococcales</taxon>
        <taxon>Microbacteriaceae</taxon>
        <taxon>Frondihabitans</taxon>
    </lineage>
</organism>
<sequence>MTNDVRSPKRWLIGEPLSSEKLEGQLLPKHLALPIFASDPLSSVAYAPQEMLMILLIGGLGFLTLAPGVAAAVVILLIVVVLSYRQLIKAYPSGGGDYEVARKNLGEKAGLVVASALLVDYVMTVAVSVASGVDNIISAVPELNEFRVEMAVFFVILLAAVNLRGVRESGKAFAVPTYLFITSVFVMVVTALVRTALGHPPVASSAGFTVAGSQVAHAAFILLLLRAFASGCSALTGVEAIANGVPAFRHPKIKNAQKTLALMGGIAIVLFAGLVAVALISKVHYAEASCDLIGLKNCATTPQPSLISQVAASVFGQSSIPFYIIQAVTAAVLLLAANTAFNGFPLLGSILARDTYAPKALNSRGDRLIYSNGVIVLAVIASVILLVFRANVTQLIQLYIIGVFVSFTLGQSGMVRHWIRLLRDPATVDRGQIKRSLTINLIGAVLTFTVLVVVTITKFTHGAWIVFVVMPILFVLMLGVNRYYRDVDTEVEVDSTTTFGASGDHAIVLVGKMQKPVLKALDYAIAARHDTLEAIHVSVEQEATELLQEKWDAMDIQVPLIIIPSPYRDVAVPVIKYIKAHREEFGSEVVTVYTPIYIVGHWWEGILHNHRSRRIRQRLMLAHGVTVALVPWLLDSSELLYGRRSRVLPGQDRRGEPVRPARPVPRTAHANAAAAQIAQDAADLAAAQHASAVASNGAAKSGGTTSAKARRKAAAARSTARNSASTPSKKSKNGDGPTR</sequence>
<dbReference type="RefSeq" id="WP_345376266.1">
    <property type="nucleotide sequence ID" value="NZ_BAABLM010000005.1"/>
</dbReference>
<reference evidence="8" key="1">
    <citation type="journal article" date="2019" name="Int. J. Syst. Evol. Microbiol.">
        <title>The Global Catalogue of Microorganisms (GCM) 10K type strain sequencing project: providing services to taxonomists for standard genome sequencing and annotation.</title>
        <authorList>
            <consortium name="The Broad Institute Genomics Platform"/>
            <consortium name="The Broad Institute Genome Sequencing Center for Infectious Disease"/>
            <person name="Wu L."/>
            <person name="Ma J."/>
        </authorList>
    </citation>
    <scope>NUCLEOTIDE SEQUENCE [LARGE SCALE GENOMIC DNA]</scope>
    <source>
        <strain evidence="8">JCM 18956</strain>
    </source>
</reference>
<proteinExistence type="predicted"/>
<gene>
    <name evidence="7" type="ORF">GCM10025780_25350</name>
</gene>
<feature type="compositionally biased region" description="Low complexity" evidence="5">
    <location>
        <begin position="689"/>
        <end position="707"/>
    </location>
</feature>
<dbReference type="PANTHER" id="PTHR47704">
    <property type="entry name" value="POTASSIUM TRANSPORTER KIMA"/>
    <property type="match status" value="1"/>
</dbReference>
<evidence type="ECO:0000256" key="6">
    <source>
        <dbReference type="SAM" id="Phobius"/>
    </source>
</evidence>
<evidence type="ECO:0000313" key="7">
    <source>
        <dbReference type="EMBL" id="GAA4679249.1"/>
    </source>
</evidence>
<evidence type="ECO:0000256" key="5">
    <source>
        <dbReference type="SAM" id="MobiDB-lite"/>
    </source>
</evidence>
<dbReference type="Proteomes" id="UP001501295">
    <property type="component" value="Unassembled WGS sequence"/>
</dbReference>
<feature type="transmembrane region" description="Helical" evidence="6">
    <location>
        <begin position="150"/>
        <end position="166"/>
    </location>
</feature>
<evidence type="ECO:0000256" key="2">
    <source>
        <dbReference type="ARBA" id="ARBA00022692"/>
    </source>
</evidence>
<feature type="region of interest" description="Disordered" evidence="5">
    <location>
        <begin position="689"/>
        <end position="739"/>
    </location>
</feature>
<feature type="compositionally biased region" description="Low complexity" evidence="5">
    <location>
        <begin position="715"/>
        <end position="726"/>
    </location>
</feature>
<evidence type="ECO:0000313" key="8">
    <source>
        <dbReference type="Proteomes" id="UP001501295"/>
    </source>
</evidence>
<feature type="transmembrane region" description="Helical" evidence="6">
    <location>
        <begin position="618"/>
        <end position="634"/>
    </location>
</feature>
<dbReference type="InterPro" id="IPR002293">
    <property type="entry name" value="AA/rel_permease1"/>
</dbReference>
<feature type="transmembrane region" description="Helical" evidence="6">
    <location>
        <begin position="396"/>
        <end position="415"/>
    </location>
</feature>
<evidence type="ECO:0000256" key="3">
    <source>
        <dbReference type="ARBA" id="ARBA00022989"/>
    </source>
</evidence>
<feature type="transmembrane region" description="Helical" evidence="6">
    <location>
        <begin position="323"/>
        <end position="347"/>
    </location>
</feature>
<feature type="transmembrane region" description="Helical" evidence="6">
    <location>
        <begin position="51"/>
        <end position="84"/>
    </location>
</feature>
<keyword evidence="4 6" id="KW-0472">Membrane</keyword>
<feature type="transmembrane region" description="Helical" evidence="6">
    <location>
        <begin position="368"/>
        <end position="390"/>
    </location>
</feature>
<keyword evidence="8" id="KW-1185">Reference proteome</keyword>
<feature type="region of interest" description="Disordered" evidence="5">
    <location>
        <begin position="649"/>
        <end position="670"/>
    </location>
</feature>
<dbReference type="PANTHER" id="PTHR47704:SF1">
    <property type="entry name" value="POTASSIUM TRANSPORTER KIMA"/>
    <property type="match status" value="1"/>
</dbReference>
<comment type="subcellular location">
    <subcellularLocation>
        <location evidence="1">Membrane</location>
        <topology evidence="1">Multi-pass membrane protein</topology>
    </subcellularLocation>
</comment>
<dbReference type="InterPro" id="IPR053153">
    <property type="entry name" value="APC_K+_Transporter"/>
</dbReference>
<accession>A0ABP8W4M8</accession>
<dbReference type="EMBL" id="BAABLM010000005">
    <property type="protein sequence ID" value="GAA4679249.1"/>
    <property type="molecule type" value="Genomic_DNA"/>
</dbReference>
<dbReference type="Gene3D" id="1.20.1740.10">
    <property type="entry name" value="Amino acid/polyamine transporter I"/>
    <property type="match status" value="1"/>
</dbReference>
<evidence type="ECO:0000256" key="4">
    <source>
        <dbReference type="ARBA" id="ARBA00023136"/>
    </source>
</evidence>
<feature type="transmembrane region" description="Helical" evidence="6">
    <location>
        <begin position="259"/>
        <end position="280"/>
    </location>
</feature>
<protein>
    <submittedName>
        <fullName evidence="7">APC family permease</fullName>
    </submittedName>
</protein>
<feature type="transmembrane region" description="Helical" evidence="6">
    <location>
        <begin position="109"/>
        <end position="130"/>
    </location>
</feature>
<keyword evidence="3 6" id="KW-1133">Transmembrane helix</keyword>
<evidence type="ECO:0000256" key="1">
    <source>
        <dbReference type="ARBA" id="ARBA00004141"/>
    </source>
</evidence>
<comment type="caution">
    <text evidence="7">The sequence shown here is derived from an EMBL/GenBank/DDBJ whole genome shotgun (WGS) entry which is preliminary data.</text>
</comment>
<keyword evidence="2 6" id="KW-0812">Transmembrane</keyword>
<feature type="transmembrane region" description="Helical" evidence="6">
    <location>
        <begin position="178"/>
        <end position="197"/>
    </location>
</feature>
<name>A0ABP8W4M8_9MICO</name>
<dbReference type="Pfam" id="PF13520">
    <property type="entry name" value="AA_permease_2"/>
    <property type="match status" value="1"/>
</dbReference>
<feature type="transmembrane region" description="Helical" evidence="6">
    <location>
        <begin position="217"/>
        <end position="238"/>
    </location>
</feature>